<dbReference type="Proteomes" id="UP000625711">
    <property type="component" value="Unassembled WGS sequence"/>
</dbReference>
<evidence type="ECO:0000313" key="1">
    <source>
        <dbReference type="EMBL" id="KAF7270668.1"/>
    </source>
</evidence>
<sequence length="172" mass="19053">MVRSLERARSTVPGGLFNFFASVSVRGENDLAGRRVGRRSELTQFLALCRSNYVSAPGMPSMGLANKNWTRASDRFLSGFRGDTPRSKIVQQTPAEIVSRARSLYEHVTMGSEEEGGRHVEKCERSFNRHYTGSPFHIFPVGVGLNNANTKMGLFIVVRIKMAAKQMADGLV</sequence>
<accession>A0A834I1P0</accession>
<dbReference type="AlphaFoldDB" id="A0A834I1P0"/>
<keyword evidence="2" id="KW-1185">Reference proteome</keyword>
<protein>
    <submittedName>
        <fullName evidence="1">Uncharacterized protein</fullName>
    </submittedName>
</protein>
<organism evidence="1 2">
    <name type="scientific">Rhynchophorus ferrugineus</name>
    <name type="common">Red palm weevil</name>
    <name type="synonym">Curculio ferrugineus</name>
    <dbReference type="NCBI Taxonomy" id="354439"/>
    <lineage>
        <taxon>Eukaryota</taxon>
        <taxon>Metazoa</taxon>
        <taxon>Ecdysozoa</taxon>
        <taxon>Arthropoda</taxon>
        <taxon>Hexapoda</taxon>
        <taxon>Insecta</taxon>
        <taxon>Pterygota</taxon>
        <taxon>Neoptera</taxon>
        <taxon>Endopterygota</taxon>
        <taxon>Coleoptera</taxon>
        <taxon>Polyphaga</taxon>
        <taxon>Cucujiformia</taxon>
        <taxon>Curculionidae</taxon>
        <taxon>Dryophthorinae</taxon>
        <taxon>Rhynchophorus</taxon>
    </lineage>
</organism>
<name>A0A834I1P0_RHYFE</name>
<reference evidence="1" key="1">
    <citation type="submission" date="2020-08" db="EMBL/GenBank/DDBJ databases">
        <title>Genome sequencing and assembly of the red palm weevil Rhynchophorus ferrugineus.</title>
        <authorList>
            <person name="Dias G.B."/>
            <person name="Bergman C.M."/>
            <person name="Manee M."/>
        </authorList>
    </citation>
    <scope>NUCLEOTIDE SEQUENCE</scope>
    <source>
        <strain evidence="1">AA-2017</strain>
        <tissue evidence="1">Whole larva</tissue>
    </source>
</reference>
<dbReference type="EMBL" id="JAACXV010014073">
    <property type="protein sequence ID" value="KAF7270668.1"/>
    <property type="molecule type" value="Genomic_DNA"/>
</dbReference>
<gene>
    <name evidence="1" type="ORF">GWI33_016389</name>
</gene>
<comment type="caution">
    <text evidence="1">The sequence shown here is derived from an EMBL/GenBank/DDBJ whole genome shotgun (WGS) entry which is preliminary data.</text>
</comment>
<proteinExistence type="predicted"/>
<evidence type="ECO:0000313" key="2">
    <source>
        <dbReference type="Proteomes" id="UP000625711"/>
    </source>
</evidence>